<dbReference type="SUPFAM" id="SSF53474">
    <property type="entry name" value="alpha/beta-Hydrolases"/>
    <property type="match status" value="1"/>
</dbReference>
<accession>A0A8H5LK78</accession>
<evidence type="ECO:0000256" key="3">
    <source>
        <dbReference type="SAM" id="SignalP"/>
    </source>
</evidence>
<dbReference type="PANTHER" id="PTHR11559">
    <property type="entry name" value="CARBOXYLESTERASE"/>
    <property type="match status" value="1"/>
</dbReference>
<reference evidence="5 6" key="1">
    <citation type="journal article" date="2020" name="ISME J.">
        <title>Uncovering the hidden diversity of litter-decomposition mechanisms in mushroom-forming fungi.</title>
        <authorList>
            <person name="Floudas D."/>
            <person name="Bentzer J."/>
            <person name="Ahren D."/>
            <person name="Johansson T."/>
            <person name="Persson P."/>
            <person name="Tunlid A."/>
        </authorList>
    </citation>
    <scope>NUCLEOTIDE SEQUENCE [LARGE SCALE GENOMIC DNA]</scope>
    <source>
        <strain evidence="5 6">CBS 406.79</strain>
    </source>
</reference>
<dbReference type="InterPro" id="IPR050309">
    <property type="entry name" value="Type-B_Carboxylest/Lipase"/>
</dbReference>
<gene>
    <name evidence="5" type="ORF">D9757_012893</name>
</gene>
<comment type="caution">
    <text evidence="5">The sequence shown here is derived from an EMBL/GenBank/DDBJ whole genome shotgun (WGS) entry which is preliminary data.</text>
</comment>
<keyword evidence="6" id="KW-1185">Reference proteome</keyword>
<evidence type="ECO:0000256" key="2">
    <source>
        <dbReference type="ARBA" id="ARBA00022801"/>
    </source>
</evidence>
<comment type="similarity">
    <text evidence="1">Belongs to the type-B carboxylesterase/lipase family.</text>
</comment>
<proteinExistence type="inferred from homology"/>
<feature type="domain" description="Carboxylesterase type B" evidence="4">
    <location>
        <begin position="168"/>
        <end position="687"/>
    </location>
</feature>
<dbReference type="Pfam" id="PF00135">
    <property type="entry name" value="COesterase"/>
    <property type="match status" value="1"/>
</dbReference>
<dbReference type="Gene3D" id="3.40.50.1820">
    <property type="entry name" value="alpha/beta hydrolase"/>
    <property type="match status" value="1"/>
</dbReference>
<dbReference type="InterPro" id="IPR019826">
    <property type="entry name" value="Carboxylesterase_B_AS"/>
</dbReference>
<dbReference type="AlphaFoldDB" id="A0A8H5LK78"/>
<dbReference type="PROSITE" id="PS00122">
    <property type="entry name" value="CARBOXYLESTERASE_B_1"/>
    <property type="match status" value="1"/>
</dbReference>
<keyword evidence="3" id="KW-0732">Signal</keyword>
<dbReference type="EMBL" id="JAACJN010000215">
    <property type="protein sequence ID" value="KAF5360232.1"/>
    <property type="molecule type" value="Genomic_DNA"/>
</dbReference>
<evidence type="ECO:0000259" key="4">
    <source>
        <dbReference type="Pfam" id="PF00135"/>
    </source>
</evidence>
<dbReference type="Proteomes" id="UP000518752">
    <property type="component" value="Unassembled WGS sequence"/>
</dbReference>
<dbReference type="OrthoDB" id="408631at2759"/>
<feature type="signal peptide" evidence="3">
    <location>
        <begin position="1"/>
        <end position="23"/>
    </location>
</feature>
<evidence type="ECO:0000313" key="5">
    <source>
        <dbReference type="EMBL" id="KAF5360232.1"/>
    </source>
</evidence>
<evidence type="ECO:0000256" key="1">
    <source>
        <dbReference type="ARBA" id="ARBA00005964"/>
    </source>
</evidence>
<protein>
    <recommendedName>
        <fullName evidence="4">Carboxylesterase type B domain-containing protein</fullName>
    </recommendedName>
</protein>
<keyword evidence="2" id="KW-0378">Hydrolase</keyword>
<evidence type="ECO:0000313" key="6">
    <source>
        <dbReference type="Proteomes" id="UP000518752"/>
    </source>
</evidence>
<sequence>MKSLLPSIVALVTLINSEASAQATQERSVSLLFENDRNWEKFGERASALLFYDPETLDGASRICQELNENLFKLEDVPDVINKLSYLKHLGEFEENTQFWVGSDSSTLGSSLSPFSSNPSAVSTSKKLPFLCSNSAPLTSQVDTEFSILPKTNVTSNGVEFTGVRDHLVFRFMGVPYAAPPVGRLRFEYPQAWNGPYVNATAFRPACLQFGAFANNDAGLNPSGISEDCLYLNVYTSYIPSSLSARPAPLRPVCKFLHPLVVLSLMSTAIGSVGTFSCNQSTCTDARHSFWIHGGANINGMGSDETFDGGPLVSRGDVVLVTINYRLNIFGFLGLNDSAIPGNYAMADKIAALGWVKEHIADFGGDPEKVTIFGQSAGGWSIVDLLKSPKAAGLFHAAISQSGGSGVFMTGKQVFGMVEPFLSPLCGGSGAEFLTCLRALPAGTLLNVTNFVGAWTTVIDGVYALDSAVNQMAMGPDAVNSVPFMLGFMPEEGQSLLGTSISPNTSDFNQSLVLALGPTLAQNVSESGLWSISSSFDPYNATVSAYTDWSLTCPAENMIASASKSGAFPALYVYSMQHAYGLSFFDPFELCTFPVGMPQPYYRCHSGDLYEVFGTYHIFSEPVRIPADIFYTNLVQDLWTSFARAGDPNPDKKDLAARGPAYESTLTLLDATNWVWPRYDRKLMQIASLEYPELIVAGGLPDEANGRCALITSASNGVGIV</sequence>
<dbReference type="GO" id="GO:0016787">
    <property type="term" value="F:hydrolase activity"/>
    <property type="evidence" value="ECO:0007669"/>
    <property type="project" value="UniProtKB-KW"/>
</dbReference>
<name>A0A8H5LK78_9AGAR</name>
<organism evidence="5 6">
    <name type="scientific">Collybiopsis confluens</name>
    <dbReference type="NCBI Taxonomy" id="2823264"/>
    <lineage>
        <taxon>Eukaryota</taxon>
        <taxon>Fungi</taxon>
        <taxon>Dikarya</taxon>
        <taxon>Basidiomycota</taxon>
        <taxon>Agaricomycotina</taxon>
        <taxon>Agaricomycetes</taxon>
        <taxon>Agaricomycetidae</taxon>
        <taxon>Agaricales</taxon>
        <taxon>Marasmiineae</taxon>
        <taxon>Omphalotaceae</taxon>
        <taxon>Collybiopsis</taxon>
    </lineage>
</organism>
<dbReference type="InterPro" id="IPR029058">
    <property type="entry name" value="AB_hydrolase_fold"/>
</dbReference>
<feature type="chain" id="PRO_5034914841" description="Carboxylesterase type B domain-containing protein" evidence="3">
    <location>
        <begin position="24"/>
        <end position="721"/>
    </location>
</feature>
<dbReference type="InterPro" id="IPR002018">
    <property type="entry name" value="CarbesteraseB"/>
</dbReference>